<dbReference type="Proteomes" id="UP001592582">
    <property type="component" value="Unassembled WGS sequence"/>
</dbReference>
<dbReference type="RefSeq" id="WP_380509006.1">
    <property type="nucleotide sequence ID" value="NZ_JBHEZX010000006.1"/>
</dbReference>
<feature type="domain" description="TIR" evidence="1">
    <location>
        <begin position="13"/>
        <end position="135"/>
    </location>
</feature>
<dbReference type="SUPFAM" id="SSF52200">
    <property type="entry name" value="Toll/Interleukin receptor TIR domain"/>
    <property type="match status" value="1"/>
</dbReference>
<evidence type="ECO:0000259" key="1">
    <source>
        <dbReference type="Pfam" id="PF13676"/>
    </source>
</evidence>
<evidence type="ECO:0000313" key="3">
    <source>
        <dbReference type="Proteomes" id="UP001592582"/>
    </source>
</evidence>
<name>A0ABV6VAI6_9ACTN</name>
<dbReference type="Gene3D" id="3.40.50.10140">
    <property type="entry name" value="Toll/interleukin-1 receptor homology (TIR) domain"/>
    <property type="match status" value="1"/>
</dbReference>
<reference evidence="2 3" key="1">
    <citation type="submission" date="2024-09" db="EMBL/GenBank/DDBJ databases">
        <authorList>
            <person name="Lee S.D."/>
        </authorList>
    </citation>
    <scope>NUCLEOTIDE SEQUENCE [LARGE SCALE GENOMIC DNA]</scope>
    <source>
        <strain evidence="2 3">N1-1</strain>
    </source>
</reference>
<proteinExistence type="predicted"/>
<dbReference type="InterPro" id="IPR035897">
    <property type="entry name" value="Toll_tir_struct_dom_sf"/>
</dbReference>
<dbReference type="Pfam" id="PF13676">
    <property type="entry name" value="TIR_2"/>
    <property type="match status" value="1"/>
</dbReference>
<accession>A0ABV6VAI6</accession>
<dbReference type="InterPro" id="IPR000157">
    <property type="entry name" value="TIR_dom"/>
</dbReference>
<evidence type="ECO:0000313" key="2">
    <source>
        <dbReference type="EMBL" id="MFC1410739.1"/>
    </source>
</evidence>
<comment type="caution">
    <text evidence="2">The sequence shown here is derived from an EMBL/GenBank/DDBJ whole genome shotgun (WGS) entry which is preliminary data.</text>
</comment>
<organism evidence="2 3">
    <name type="scientific">Streptacidiphilus alkalitolerans</name>
    <dbReference type="NCBI Taxonomy" id="3342712"/>
    <lineage>
        <taxon>Bacteria</taxon>
        <taxon>Bacillati</taxon>
        <taxon>Actinomycetota</taxon>
        <taxon>Actinomycetes</taxon>
        <taxon>Kitasatosporales</taxon>
        <taxon>Streptomycetaceae</taxon>
        <taxon>Streptacidiphilus</taxon>
    </lineage>
</organism>
<keyword evidence="3" id="KW-1185">Reference proteome</keyword>
<dbReference type="EMBL" id="JBHEZX010000006">
    <property type="protein sequence ID" value="MFC1410739.1"/>
    <property type="molecule type" value="Genomic_DNA"/>
</dbReference>
<protein>
    <submittedName>
        <fullName evidence="2">TIR domain-containing protein</fullName>
    </submittedName>
</protein>
<gene>
    <name evidence="2" type="ORF">ACEZDG_15845</name>
</gene>
<sequence length="310" mass="35672">MSPDGEQIYDLAVSFAGEHRDYVERAVRSCQQRGLRVFYDRDMNNEWWGRSFIREQREVYSSRTRYFVPFISTEYLAKPIPMDEFSAAMMTAVKQGDGYILPVLMDEVQVPSDLLHPHIHYLRAKDYSPEQLAEQLHARVRQAENAGQQAREVGEVVQEALNLRLPKVVPAGFSKYEELQVVFDYFGSQFQTAAPLLRPRGFICTVNRIPERISVRIEHNGQTVYSLDIYKGGNMGDDKLTFGLGHHRSFSNGINGWAEPFFDRAAEIPKLKMLDFSLLGSIGGSEREFTKEGLFNALWERIVDQLEQHR</sequence>